<evidence type="ECO:0000313" key="3">
    <source>
        <dbReference type="Proteomes" id="UP000199439"/>
    </source>
</evidence>
<gene>
    <name evidence="2" type="ORF">SAMN04487987_10132</name>
</gene>
<evidence type="ECO:0000259" key="1">
    <source>
        <dbReference type="Pfam" id="PF02557"/>
    </source>
</evidence>
<dbReference type="GO" id="GO:0004180">
    <property type="term" value="F:carboxypeptidase activity"/>
    <property type="evidence" value="ECO:0007669"/>
    <property type="project" value="UniProtKB-KW"/>
</dbReference>
<dbReference type="CDD" id="cd14847">
    <property type="entry name" value="DD-carboxypeptidase_like"/>
    <property type="match status" value="1"/>
</dbReference>
<dbReference type="Pfam" id="PF02557">
    <property type="entry name" value="VanY"/>
    <property type="match status" value="1"/>
</dbReference>
<dbReference type="InterPro" id="IPR052179">
    <property type="entry name" value="DD-CPase-like"/>
</dbReference>
<dbReference type="EMBL" id="FOMI01000001">
    <property type="protein sequence ID" value="SFC80481.1"/>
    <property type="molecule type" value="Genomic_DNA"/>
</dbReference>
<keyword evidence="2" id="KW-0645">Protease</keyword>
<name>A0A1I1M510_9FLAO</name>
<reference evidence="3" key="1">
    <citation type="submission" date="2016-10" db="EMBL/GenBank/DDBJ databases">
        <authorList>
            <person name="Varghese N."/>
            <person name="Submissions S."/>
        </authorList>
    </citation>
    <scope>NUCLEOTIDE SEQUENCE [LARGE SCALE GENOMIC DNA]</scope>
    <source>
        <strain evidence="3">DSM 25730</strain>
    </source>
</reference>
<accession>A0A1I1M510</accession>
<dbReference type="RefSeq" id="WP_092847547.1">
    <property type="nucleotide sequence ID" value="NZ_FOMI01000001.1"/>
</dbReference>
<evidence type="ECO:0000313" key="2">
    <source>
        <dbReference type="EMBL" id="SFC80481.1"/>
    </source>
</evidence>
<dbReference type="Proteomes" id="UP000199439">
    <property type="component" value="Unassembled WGS sequence"/>
</dbReference>
<dbReference type="InterPro" id="IPR003709">
    <property type="entry name" value="VanY-like_core_dom"/>
</dbReference>
<dbReference type="PANTHER" id="PTHR34385:SF1">
    <property type="entry name" value="PEPTIDOGLYCAN L-ALANYL-D-GLUTAMATE ENDOPEPTIDASE CWLK"/>
    <property type="match status" value="1"/>
</dbReference>
<dbReference type="STRING" id="870482.SAMN04487987_10132"/>
<keyword evidence="3" id="KW-1185">Reference proteome</keyword>
<dbReference type="Gene3D" id="3.30.1380.10">
    <property type="match status" value="1"/>
</dbReference>
<keyword evidence="2" id="KW-0121">Carboxypeptidase</keyword>
<organism evidence="2 3">
    <name type="scientific">Algibacter pectinivorans</name>
    <dbReference type="NCBI Taxonomy" id="870482"/>
    <lineage>
        <taxon>Bacteria</taxon>
        <taxon>Pseudomonadati</taxon>
        <taxon>Bacteroidota</taxon>
        <taxon>Flavobacteriia</taxon>
        <taxon>Flavobacteriales</taxon>
        <taxon>Flavobacteriaceae</taxon>
        <taxon>Algibacter</taxon>
    </lineage>
</organism>
<protein>
    <submittedName>
        <fullName evidence="2">D-alanyl-D-alanine carboxypeptidase</fullName>
    </submittedName>
</protein>
<dbReference type="SUPFAM" id="SSF55166">
    <property type="entry name" value="Hedgehog/DD-peptidase"/>
    <property type="match status" value="1"/>
</dbReference>
<dbReference type="GO" id="GO:0006508">
    <property type="term" value="P:proteolysis"/>
    <property type="evidence" value="ECO:0007669"/>
    <property type="project" value="InterPro"/>
</dbReference>
<keyword evidence="2" id="KW-0378">Hydrolase</keyword>
<dbReference type="InterPro" id="IPR009045">
    <property type="entry name" value="Zn_M74/Hedgehog-like"/>
</dbReference>
<proteinExistence type="predicted"/>
<dbReference type="PANTHER" id="PTHR34385">
    <property type="entry name" value="D-ALANYL-D-ALANINE CARBOXYPEPTIDASE"/>
    <property type="match status" value="1"/>
</dbReference>
<dbReference type="AlphaFoldDB" id="A0A1I1M510"/>
<sequence>MSFKAGIITFFIGLIAFGQNHNAIEAPAITKDFVLGKFDYKTHAQFTKVDMAHASKTIFLNIDVYSAFLKMHKHAKADGVDLIIKSGTRNFKEQKAIWERKWAKYSSLNPMDRANKILEYSSMPTTSRHHWGTDMDLNNFTNSYFNHGKGKLEYQWLLKNANTYGFYQVYTNKTNGRTGYNLERWHWSYMPLAKTYLAFYNKHITYLDITGFKGSKLAKELNTIALYVNGISKKAKTAFNKD</sequence>
<dbReference type="OrthoDB" id="9792074at2"/>
<feature type="domain" description="D-alanyl-D-alanine carboxypeptidase-like core" evidence="1">
    <location>
        <begin position="60"/>
        <end position="191"/>
    </location>
</feature>